<keyword evidence="1" id="KW-0808">Transferase</keyword>
<dbReference type="AlphaFoldDB" id="K0EU20"/>
<gene>
    <name evidence="7" type="ORF">O3I_015230</name>
</gene>
<dbReference type="Gene3D" id="1.20.5.1930">
    <property type="match status" value="1"/>
</dbReference>
<proteinExistence type="predicted"/>
<feature type="transmembrane region" description="Helical" evidence="4">
    <location>
        <begin position="21"/>
        <end position="45"/>
    </location>
</feature>
<evidence type="ECO:0000256" key="3">
    <source>
        <dbReference type="ARBA" id="ARBA00023012"/>
    </source>
</evidence>
<dbReference type="Proteomes" id="UP000006304">
    <property type="component" value="Chromosome"/>
</dbReference>
<dbReference type="InterPro" id="IPR036890">
    <property type="entry name" value="HATPase_C_sf"/>
</dbReference>
<keyword evidence="3" id="KW-0902">Two-component regulatory system</keyword>
<feature type="transmembrane region" description="Helical" evidence="4">
    <location>
        <begin position="146"/>
        <end position="166"/>
    </location>
</feature>
<feature type="transmembrane region" description="Helical" evidence="4">
    <location>
        <begin position="108"/>
        <end position="134"/>
    </location>
</feature>
<dbReference type="KEGG" id="nbr:O3I_015230"/>
<dbReference type="CDD" id="cd16917">
    <property type="entry name" value="HATPase_UhpB-NarQ-NarX-like"/>
    <property type="match status" value="1"/>
</dbReference>
<feature type="domain" description="Histidine kinase/HSP90-like ATPase" evidence="5">
    <location>
        <begin position="288"/>
        <end position="375"/>
    </location>
</feature>
<reference evidence="7 8" key="1">
    <citation type="journal article" date="2012" name="J. Bacteriol.">
        <title>Complete genome sequence of Nocardia brasiliensis HUJEG-1.</title>
        <authorList>
            <person name="Vera-Cabrera L."/>
            <person name="Ortiz-Lopez R."/>
            <person name="Elizondo-Gonzalez R."/>
            <person name="Perez-Maya A.A."/>
            <person name="Ocampo-Candiani J."/>
        </authorList>
    </citation>
    <scope>NUCLEOTIDE SEQUENCE [LARGE SCALE GENOMIC DNA]</scope>
    <source>
        <strain evidence="8">ATCC 700358</strain>
    </source>
</reference>
<dbReference type="RefSeq" id="WP_014983862.1">
    <property type="nucleotide sequence ID" value="NC_018681.1"/>
</dbReference>
<feature type="transmembrane region" description="Helical" evidence="4">
    <location>
        <begin position="51"/>
        <end position="71"/>
    </location>
</feature>
<evidence type="ECO:0000313" key="7">
    <source>
        <dbReference type="EMBL" id="AFU01007.1"/>
    </source>
</evidence>
<organism evidence="7 8">
    <name type="scientific">Nocardia brasiliensis (strain ATCC 700358 / HUJEG-1)</name>
    <dbReference type="NCBI Taxonomy" id="1133849"/>
    <lineage>
        <taxon>Bacteria</taxon>
        <taxon>Bacillati</taxon>
        <taxon>Actinomycetota</taxon>
        <taxon>Actinomycetes</taxon>
        <taxon>Mycobacteriales</taxon>
        <taxon>Nocardiaceae</taxon>
        <taxon>Nocardia</taxon>
    </lineage>
</organism>
<dbReference type="Pfam" id="PF07730">
    <property type="entry name" value="HisKA_3"/>
    <property type="match status" value="1"/>
</dbReference>
<evidence type="ECO:0000259" key="6">
    <source>
        <dbReference type="Pfam" id="PF07730"/>
    </source>
</evidence>
<dbReference type="PANTHER" id="PTHR24421:SF63">
    <property type="entry name" value="SENSOR HISTIDINE KINASE DESK"/>
    <property type="match status" value="1"/>
</dbReference>
<keyword evidence="2 7" id="KW-0418">Kinase</keyword>
<sequence length="384" mass="40002">MRPIDRAKAVVVQVRRRIWNLGVGVGDTGPGGMYVLLIALALPLWEASTWPVGRLAASGAAVAGFGALFVWSQSDMAGRPMGFRVGLLAAMAAVAGAGTAVFGTSWVVALMLTAVACVNLLPLVFGSVLGVIAVGSLTWAVLGQGGAALVVFGAGMIAVLRGRLLLEIVQSRATRQAMAAAAVGDERLRIARDLHDLLGNSLATMLVKAELAQRLAHIDPDAAAAASAEVQQVGRQTMLEVQEAVRGYRATTLADEVARAKQSLALLRDGLTVRIPERVWDERVDTLLGWVVREAVTNVLRHADASRCAITVRVHDEPRSVELTVDNDELFGRASTGGGHGLLGLAERARGLGGTVTAGPTANGGFRLAVSVPLPATRPAESSA</sequence>
<dbReference type="GO" id="GO:0046983">
    <property type="term" value="F:protein dimerization activity"/>
    <property type="evidence" value="ECO:0007669"/>
    <property type="project" value="InterPro"/>
</dbReference>
<feature type="domain" description="Signal transduction histidine kinase subgroup 3 dimerisation and phosphoacceptor" evidence="6">
    <location>
        <begin position="186"/>
        <end position="252"/>
    </location>
</feature>
<evidence type="ECO:0000256" key="4">
    <source>
        <dbReference type="SAM" id="Phobius"/>
    </source>
</evidence>
<dbReference type="GO" id="GO:0016020">
    <property type="term" value="C:membrane"/>
    <property type="evidence" value="ECO:0007669"/>
    <property type="project" value="InterPro"/>
</dbReference>
<dbReference type="InterPro" id="IPR003594">
    <property type="entry name" value="HATPase_dom"/>
</dbReference>
<dbReference type="STRING" id="1133849.O3I_015230"/>
<dbReference type="SUPFAM" id="SSF55874">
    <property type="entry name" value="ATPase domain of HSP90 chaperone/DNA topoisomerase II/histidine kinase"/>
    <property type="match status" value="1"/>
</dbReference>
<dbReference type="EMBL" id="CP003876">
    <property type="protein sequence ID" value="AFU01007.1"/>
    <property type="molecule type" value="Genomic_DNA"/>
</dbReference>
<keyword evidence="4" id="KW-0812">Transmembrane</keyword>
<name>K0EU20_NOCB7</name>
<accession>K0EU20</accession>
<protein>
    <submittedName>
        <fullName evidence="7">Two-component system sensor kinase</fullName>
    </submittedName>
</protein>
<dbReference type="HOGENOM" id="CLU_000445_20_8_11"/>
<dbReference type="Gene3D" id="3.30.565.10">
    <property type="entry name" value="Histidine kinase-like ATPase, C-terminal domain"/>
    <property type="match status" value="1"/>
</dbReference>
<dbReference type="PANTHER" id="PTHR24421">
    <property type="entry name" value="NITRATE/NITRITE SENSOR PROTEIN NARX-RELATED"/>
    <property type="match status" value="1"/>
</dbReference>
<dbReference type="GO" id="GO:0000155">
    <property type="term" value="F:phosphorelay sensor kinase activity"/>
    <property type="evidence" value="ECO:0007669"/>
    <property type="project" value="InterPro"/>
</dbReference>
<dbReference type="Pfam" id="PF02518">
    <property type="entry name" value="HATPase_c"/>
    <property type="match status" value="1"/>
</dbReference>
<keyword evidence="4" id="KW-0472">Membrane</keyword>
<evidence type="ECO:0000313" key="8">
    <source>
        <dbReference type="Proteomes" id="UP000006304"/>
    </source>
</evidence>
<dbReference type="eggNOG" id="COG4585">
    <property type="taxonomic scope" value="Bacteria"/>
</dbReference>
<evidence type="ECO:0000259" key="5">
    <source>
        <dbReference type="Pfam" id="PF02518"/>
    </source>
</evidence>
<evidence type="ECO:0000256" key="1">
    <source>
        <dbReference type="ARBA" id="ARBA00022679"/>
    </source>
</evidence>
<keyword evidence="8" id="KW-1185">Reference proteome</keyword>
<keyword evidence="4" id="KW-1133">Transmembrane helix</keyword>
<feature type="transmembrane region" description="Helical" evidence="4">
    <location>
        <begin position="83"/>
        <end position="102"/>
    </location>
</feature>
<evidence type="ECO:0000256" key="2">
    <source>
        <dbReference type="ARBA" id="ARBA00022777"/>
    </source>
</evidence>
<dbReference type="InterPro" id="IPR011712">
    <property type="entry name" value="Sig_transdc_His_kin_sub3_dim/P"/>
</dbReference>
<dbReference type="InterPro" id="IPR050482">
    <property type="entry name" value="Sensor_HK_TwoCompSys"/>
</dbReference>